<dbReference type="Proteomes" id="UP000196239">
    <property type="component" value="Chromosome 1"/>
</dbReference>
<protein>
    <recommendedName>
        <fullName evidence="7">DNA primase large subunit PriL</fullName>
    </recommendedName>
</protein>
<accession>A0A128A0H1</accession>
<comment type="similarity">
    <text evidence="7">Belongs to the eukaryotic-type primase large subunit family.</text>
</comment>
<feature type="binding site" evidence="7">
    <location>
        <position position="305"/>
    </location>
    <ligand>
        <name>[4Fe-4S] cluster</name>
        <dbReference type="ChEBI" id="CHEBI:49883"/>
    </ligand>
</feature>
<keyword evidence="6 7" id="KW-0411">Iron-sulfur</keyword>
<reference evidence="10" key="1">
    <citation type="submission" date="2015-10" db="EMBL/GenBank/DDBJ databases">
        <authorList>
            <person name="Lehtovirta-Morley L.E."/>
            <person name="Vieille C."/>
        </authorList>
    </citation>
    <scope>NUCLEOTIDE SEQUENCE [LARGE SCALE GENOMIC DNA]</scope>
</reference>
<dbReference type="GO" id="GO:0006269">
    <property type="term" value="P:DNA replication, synthesis of primer"/>
    <property type="evidence" value="ECO:0007669"/>
    <property type="project" value="UniProtKB-UniRule"/>
</dbReference>
<dbReference type="InterPro" id="IPR007238">
    <property type="entry name" value="DNA_primase_lsu_euk/arc"/>
</dbReference>
<evidence type="ECO:0000256" key="7">
    <source>
        <dbReference type="HAMAP-Rule" id="MF_00701"/>
    </source>
</evidence>
<dbReference type="GO" id="GO:0006270">
    <property type="term" value="P:DNA replication initiation"/>
    <property type="evidence" value="ECO:0007669"/>
    <property type="project" value="TreeGrafter"/>
</dbReference>
<dbReference type="PANTHER" id="PTHR10537">
    <property type="entry name" value="DNA PRIMASE LARGE SUBUNIT"/>
    <property type="match status" value="1"/>
</dbReference>
<keyword evidence="9" id="KW-0548">Nucleotidyltransferase</keyword>
<feature type="binding site" evidence="7">
    <location>
        <position position="314"/>
    </location>
    <ligand>
        <name>[4Fe-4S] cluster</name>
        <dbReference type="ChEBI" id="CHEBI:49883"/>
    </ligand>
</feature>
<keyword evidence="9" id="KW-0808">Transferase</keyword>
<proteinExistence type="inferred from homology"/>
<dbReference type="InterPro" id="IPR058560">
    <property type="entry name" value="DNA_primase_C"/>
</dbReference>
<evidence type="ECO:0000256" key="2">
    <source>
        <dbReference type="ARBA" id="ARBA00022515"/>
    </source>
</evidence>
<dbReference type="SUPFAM" id="SSF140914">
    <property type="entry name" value="PriB N-terminal domain-like"/>
    <property type="match status" value="1"/>
</dbReference>
<dbReference type="PANTHER" id="PTHR10537:SF3">
    <property type="entry name" value="DNA PRIMASE LARGE SUBUNIT"/>
    <property type="match status" value="1"/>
</dbReference>
<keyword evidence="3 7" id="KW-0235">DNA replication</keyword>
<comment type="cofactor">
    <cofactor evidence="7">
        <name>[4Fe-4S] cluster</name>
        <dbReference type="ChEBI" id="CHEBI:49883"/>
    </cofactor>
    <text evidence="7">Binds 1 [4Fe-4S] cluster.</text>
</comment>
<dbReference type="GO" id="GO:1990077">
    <property type="term" value="C:primosome complex"/>
    <property type="evidence" value="ECO:0007669"/>
    <property type="project" value="UniProtKB-KW"/>
</dbReference>
<dbReference type="Pfam" id="PF04104">
    <property type="entry name" value="DNA_primase_lrg"/>
    <property type="match status" value="1"/>
</dbReference>
<evidence type="ECO:0000256" key="4">
    <source>
        <dbReference type="ARBA" id="ARBA00022723"/>
    </source>
</evidence>
<keyword evidence="5 7" id="KW-0408">Iron</keyword>
<organism evidence="9 10">
    <name type="scientific">Nitrosotalea devaniterrae</name>
    <dbReference type="NCBI Taxonomy" id="1078905"/>
    <lineage>
        <taxon>Archaea</taxon>
        <taxon>Nitrososphaerota</taxon>
        <taxon>Nitrososphaeria</taxon>
        <taxon>Nitrosotaleales</taxon>
        <taxon>Nitrosotaleaceae</taxon>
        <taxon>Nitrosotalea</taxon>
    </lineage>
</organism>
<dbReference type="KEGG" id="ndv:NDEV_0091"/>
<feature type="domain" description="DNA primase large subunit C-terminal" evidence="8">
    <location>
        <begin position="226"/>
        <end position="310"/>
    </location>
</feature>
<evidence type="ECO:0000313" key="9">
    <source>
        <dbReference type="EMBL" id="CUR50856.1"/>
    </source>
</evidence>
<feature type="binding site" evidence="7">
    <location>
        <position position="320"/>
    </location>
    <ligand>
        <name>[4Fe-4S] cluster</name>
        <dbReference type="ChEBI" id="CHEBI:49883"/>
    </ligand>
</feature>
<dbReference type="HAMAP" id="MF_00701">
    <property type="entry name" value="DNA_primase_lrg_arc"/>
    <property type="match status" value="1"/>
</dbReference>
<dbReference type="EMBL" id="LN890280">
    <property type="protein sequence ID" value="CUR50856.1"/>
    <property type="molecule type" value="Genomic_DNA"/>
</dbReference>
<evidence type="ECO:0000256" key="3">
    <source>
        <dbReference type="ARBA" id="ARBA00022705"/>
    </source>
</evidence>
<dbReference type="InterPro" id="IPR023642">
    <property type="entry name" value="DNA_primase_lsu_PriL"/>
</dbReference>
<comment type="function">
    <text evidence="7">Regulatory subunit of DNA primase, an RNA polymerase that catalyzes the synthesis of short RNA molecules used as primers for DNA polymerase during DNA replication. Stabilizes and modulates the activity of the small subunit, increasing the rate of DNA synthesis, and conferring RNA synthesis capability. The DNA polymerase activity may enable DNA primase to also catalyze primer extension after primer synthesis. May also play a role in DNA repair.</text>
</comment>
<feature type="binding site" evidence="7">
    <location>
        <position position="232"/>
    </location>
    <ligand>
        <name>[4Fe-4S] cluster</name>
        <dbReference type="ChEBI" id="CHEBI:49883"/>
    </ligand>
</feature>
<comment type="subunit">
    <text evidence="7">Heterodimer of a small subunit (PriS) and a large subunit (PriL).</text>
</comment>
<keyword evidence="2 7" id="KW-0639">Primosome</keyword>
<keyword evidence="1 7" id="KW-0004">4Fe-4S</keyword>
<name>A0A128A0H1_9ARCH</name>
<keyword evidence="4 7" id="KW-0479">Metal-binding</keyword>
<sequence>MLKIGVKDLAKYPFLTEAGEYLRNTGLSLEQLGHPDWQPIVEKAYGRIVVASSGQIYGSDLEALDNDSELLSFLVAIILLKSAGIATLIRRFSLAESRRAERYLQQDLWISRDKKNLELPLKIIQDLFAVNVSIDNEDFVIKVPDYLQRAVHFHEKEWKLVNRRVANGLVYLSAHETVRLIRTELGEYINGKIQSVNVDSIPQSFRHRVDDLVTLAKKFSDTVYVSSEYPPCVKHGIEVLEKGENLPHSGRFLLATYLLSKGQTVDQIAPLFKNAPDYNERTTKYQLEHISGSSGSGTKYQCPSCEKLRSESLCFATPDCDGIINPVQFGKRRKNP</sequence>
<evidence type="ECO:0000256" key="6">
    <source>
        <dbReference type="ARBA" id="ARBA00023014"/>
    </source>
</evidence>
<keyword evidence="10" id="KW-1185">Reference proteome</keyword>
<evidence type="ECO:0000313" key="10">
    <source>
        <dbReference type="Proteomes" id="UP000196239"/>
    </source>
</evidence>
<evidence type="ECO:0000256" key="5">
    <source>
        <dbReference type="ARBA" id="ARBA00023004"/>
    </source>
</evidence>
<dbReference type="GO" id="GO:0046872">
    <property type="term" value="F:metal ion binding"/>
    <property type="evidence" value="ECO:0007669"/>
    <property type="project" value="UniProtKB-KW"/>
</dbReference>
<dbReference type="GO" id="GO:0051539">
    <property type="term" value="F:4 iron, 4 sulfur cluster binding"/>
    <property type="evidence" value="ECO:0007669"/>
    <property type="project" value="UniProtKB-UniRule"/>
</dbReference>
<dbReference type="CDD" id="cd06560">
    <property type="entry name" value="PriL"/>
    <property type="match status" value="1"/>
</dbReference>
<gene>
    <name evidence="7 9" type="primary">priL</name>
    <name evidence="9" type="ORF">NDEV_0091</name>
</gene>
<dbReference type="AlphaFoldDB" id="A0A128A0H1"/>
<dbReference type="GO" id="GO:0003899">
    <property type="term" value="F:DNA-directed RNA polymerase activity"/>
    <property type="evidence" value="ECO:0007669"/>
    <property type="project" value="InterPro"/>
</dbReference>
<evidence type="ECO:0000256" key="1">
    <source>
        <dbReference type="ARBA" id="ARBA00022485"/>
    </source>
</evidence>
<evidence type="ECO:0000259" key="8">
    <source>
        <dbReference type="Pfam" id="PF04104"/>
    </source>
</evidence>